<dbReference type="Pfam" id="PF02369">
    <property type="entry name" value="Big_1"/>
    <property type="match status" value="1"/>
</dbReference>
<comment type="similarity">
    <text evidence="1">Belongs to the intimin/invasin family.</text>
</comment>
<name>A0A1M4PM29_9FIRM</name>
<dbReference type="InterPro" id="IPR013783">
    <property type="entry name" value="Ig-like_fold"/>
</dbReference>
<evidence type="ECO:0000256" key="2">
    <source>
        <dbReference type="SAM" id="Coils"/>
    </source>
</evidence>
<dbReference type="InterPro" id="IPR003344">
    <property type="entry name" value="Big_1_dom"/>
</dbReference>
<feature type="coiled-coil region" evidence="2">
    <location>
        <begin position="164"/>
        <end position="198"/>
    </location>
</feature>
<reference evidence="4 5" key="1">
    <citation type="submission" date="2016-11" db="EMBL/GenBank/DDBJ databases">
        <authorList>
            <person name="Manzoor S."/>
        </authorList>
    </citation>
    <scope>NUCLEOTIDE SEQUENCE [LARGE SCALE GENOMIC DNA]</scope>
    <source>
        <strain evidence="4">Clostridium ultunense strain Esp</strain>
    </source>
</reference>
<organism evidence="4 5">
    <name type="scientific">[Clostridium] ultunense Esp</name>
    <dbReference type="NCBI Taxonomy" id="1288971"/>
    <lineage>
        <taxon>Bacteria</taxon>
        <taxon>Bacillati</taxon>
        <taxon>Bacillota</taxon>
        <taxon>Tissierellia</taxon>
        <taxon>Tissierellales</taxon>
        <taxon>Tepidimicrobiaceae</taxon>
        <taxon>Schnuerera</taxon>
    </lineage>
</organism>
<evidence type="ECO:0000256" key="1">
    <source>
        <dbReference type="ARBA" id="ARBA00010116"/>
    </source>
</evidence>
<dbReference type="EMBL" id="LT669839">
    <property type="protein sequence ID" value="SHD76531.1"/>
    <property type="molecule type" value="Genomic_DNA"/>
</dbReference>
<sequence>MPSVDDLTLDDKTVVEAARNAYSTLTGAQQALVTNLEKLEAAEAKIAELEADQAATEEANEFKATHAIALSLTEGTVSIGDKSAVETALDAYEELSPAVQVKLVAEKALLDSLLAKIGQLEQEKADRAAAQSVIAQIDELPAADELTLENKDAVEAARNAYSTLTEAQQALVTNLEKLEAAEAKIAELEADQAATEEANEFKATHAIALSLTEGTVSIGDKSAVETALDAYEELSPAVQVKLVAEKALLDSLLAKIGQLEQEKADRAAAQSVIAQIDELPEIDDITLDNLEQVKEAAGSARNAYEGLTEDQQILIPEETLLRLVATEEKITELEEDQAASGQVTELIENLPSLEQLTLDDKDSVVAARNAYNALTPAQQRLVTNFRKLEATEARMAELQITVNHIGDETLGDLYIVNREYTDNSIKSDAIGPVTLKIGDKDVTENFDFTFYDVEGGKKITSFNLSNGGSTFKAYMVATSEEYNDVSANVIFKYGSVTIGNNDTYYTIEDALAQAGSGVVYVNYNTSFAGPEVAQVAYGTTRHTIKNGVTVLLPYSEALSQKTDDTPSGTGVAVARTNAYVDLNIPGGVELQVNGVLTVNAMRASISTKYCGHVTGSNYAQLHLAKGSKITVENGGTLHSIGFIYGEGRVEAMSGSTIYEPMFIKSFRGGTATSRVGLNVFPFDQYTINNIEVALTINSGARHIASALIYMNSKYYKGDLDLIGADEHHLIRLTDGQLIKSYDIETGQLKFDFHGDASINIGKINVSGITADSDGKDMPFDGTWRFNVAPGSNVVIDSWVALLPGAEMSIEPGANITITEDGRLTVFDPYEHLDDYNDYPNRAENYYRIAPAFGYDADTPAKLVVDGTLTLEGGLAGRVHVGDNGLIVQRESAFTAYDFKYVTGTQFSASFNSREVSLWEADDTTINVVADKDSLKQGNKEDIAIRAIVKDKDNNPLPDIKVEFTGGKGQWDKKESITDQNGKVEAIYTTSGEEEIGTLALEATVPAEGISARANIEISESDGGCPLIYSYDGQRFHLEHEPVPTSANKAFEGTTFGTLRKLHEIDGQYHIRVGEDDLSETYVNGVNLYAVEYEAGNDVKEVFVDINGKPHTIRDRIAPKSFVDSGGKNWIGELTTDGKFVSAPGLSMLEQGQYVETYVATFDLPKDATDMGKLMIRTQETNLTVDFVGWYHNQIDGCNNVWWLERALQTNDGIWGIIDAIGMLGLDVELWNGTEWVYQGTVANGSHFFEEFLIPIDLSLLGDEVNEVKVRFKSGSGFVMFDQVSMDFSPDQPMTVYPLDLQQALYNGNDDVTSVVSNIDEQRVKLQKGDYLDLFFLAPDLADSYERGLFVDFTGYYHWGLESKTHPIVNTWDEFTYEEIIESVLEVQPEAAETVEVLEWLFDLTETTLGKSMEYKIENIYVGHALPWMKENLWQRND</sequence>
<accession>A0A1M4PM29</accession>
<dbReference type="Proteomes" id="UP000245423">
    <property type="component" value="Chromosome 1"/>
</dbReference>
<dbReference type="SUPFAM" id="SSF49373">
    <property type="entry name" value="Invasin/intimin cell-adhesion fragments"/>
    <property type="match status" value="1"/>
</dbReference>
<protein>
    <recommendedName>
        <fullName evidence="3">Big-1 domain-containing protein</fullName>
    </recommendedName>
</protein>
<gene>
    <name evidence="4" type="ORF">CUESP1_1158</name>
</gene>
<evidence type="ECO:0000313" key="5">
    <source>
        <dbReference type="Proteomes" id="UP000245423"/>
    </source>
</evidence>
<feature type="domain" description="Big-1" evidence="3">
    <location>
        <begin position="925"/>
        <end position="1014"/>
    </location>
</feature>
<dbReference type="InterPro" id="IPR008964">
    <property type="entry name" value="Invasin/intimin_cell_adhesion"/>
</dbReference>
<evidence type="ECO:0000313" key="4">
    <source>
        <dbReference type="EMBL" id="SHD76531.1"/>
    </source>
</evidence>
<evidence type="ECO:0000259" key="3">
    <source>
        <dbReference type="Pfam" id="PF02369"/>
    </source>
</evidence>
<keyword evidence="2" id="KW-0175">Coiled coil</keyword>
<keyword evidence="5" id="KW-1185">Reference proteome</keyword>
<dbReference type="Gene3D" id="2.60.40.10">
    <property type="entry name" value="Immunoglobulins"/>
    <property type="match status" value="1"/>
</dbReference>
<feature type="coiled-coil region" evidence="2">
    <location>
        <begin position="32"/>
        <end position="59"/>
    </location>
</feature>
<proteinExistence type="inferred from homology"/>